<keyword evidence="8" id="KW-0735">Signal-anchor</keyword>
<dbReference type="InterPro" id="IPR018378">
    <property type="entry name" value="C-type_lectin_CS"/>
</dbReference>
<keyword evidence="5" id="KW-0430">Lectin</keyword>
<dbReference type="InterPro" id="IPR050111">
    <property type="entry name" value="C-type_lectin/snaclec_domain"/>
</dbReference>
<dbReference type="SUPFAM" id="SSF56436">
    <property type="entry name" value="C-type lectin-like"/>
    <property type="match status" value="1"/>
</dbReference>
<dbReference type="Ensembl" id="ENSAMXT00005061398.1">
    <property type="protein sequence ID" value="ENSAMXP00005056817.1"/>
    <property type="gene ID" value="ENSAMXG00005025185.1"/>
</dbReference>
<dbReference type="Pfam" id="PF01391">
    <property type="entry name" value="Collagen"/>
    <property type="match status" value="2"/>
</dbReference>
<evidence type="ECO:0000256" key="3">
    <source>
        <dbReference type="ARBA" id="ARBA00022692"/>
    </source>
</evidence>
<keyword evidence="4" id="KW-0479">Metal-binding</keyword>
<keyword evidence="11" id="KW-0176">Collagen</keyword>
<dbReference type="PROSITE" id="PS00615">
    <property type="entry name" value="C_TYPE_LECTIN_1"/>
    <property type="match status" value="1"/>
</dbReference>
<protein>
    <recommendedName>
        <fullName evidence="2">Collectin-12</fullName>
    </recommendedName>
</protein>
<dbReference type="InterPro" id="IPR016187">
    <property type="entry name" value="CTDL_fold"/>
</dbReference>
<dbReference type="GO" id="GO:0005581">
    <property type="term" value="C:collagen trimer"/>
    <property type="evidence" value="ECO:0007669"/>
    <property type="project" value="UniProtKB-KW"/>
</dbReference>
<evidence type="ECO:0000256" key="8">
    <source>
        <dbReference type="ARBA" id="ARBA00022968"/>
    </source>
</evidence>
<dbReference type="CDD" id="cd03590">
    <property type="entry name" value="CLECT_DC-SIGN_like"/>
    <property type="match status" value="1"/>
</dbReference>
<evidence type="ECO:0000256" key="6">
    <source>
        <dbReference type="ARBA" id="ARBA00022737"/>
    </source>
</evidence>
<proteinExistence type="predicted"/>
<evidence type="ECO:0000256" key="10">
    <source>
        <dbReference type="ARBA" id="ARBA00023054"/>
    </source>
</evidence>
<dbReference type="AlphaFoldDB" id="A0A8B9LUJ3"/>
<evidence type="ECO:0000256" key="9">
    <source>
        <dbReference type="ARBA" id="ARBA00022989"/>
    </source>
</evidence>
<keyword evidence="13" id="KW-1015">Disulfide bond</keyword>
<feature type="compositionally biased region" description="Low complexity" evidence="15">
    <location>
        <begin position="505"/>
        <end position="515"/>
    </location>
</feature>
<evidence type="ECO:0000256" key="4">
    <source>
        <dbReference type="ARBA" id="ARBA00022723"/>
    </source>
</evidence>
<keyword evidence="7" id="KW-0106">Calcium</keyword>
<dbReference type="Proteomes" id="UP000694621">
    <property type="component" value="Unplaced"/>
</dbReference>
<name>A0A8B9LUJ3_ASTMX</name>
<keyword evidence="12 16" id="KW-0472">Membrane</keyword>
<dbReference type="InterPro" id="IPR016186">
    <property type="entry name" value="C-type_lectin-like/link_sf"/>
</dbReference>
<accession>A0A8B9LUJ3</accession>
<keyword evidence="10" id="KW-0175">Coiled coil</keyword>
<evidence type="ECO:0000256" key="1">
    <source>
        <dbReference type="ARBA" id="ARBA00004606"/>
    </source>
</evidence>
<evidence type="ECO:0000256" key="5">
    <source>
        <dbReference type="ARBA" id="ARBA00022734"/>
    </source>
</evidence>
<keyword evidence="9 16" id="KW-1133">Transmembrane helix</keyword>
<evidence type="ECO:0000256" key="2">
    <source>
        <dbReference type="ARBA" id="ARBA00017460"/>
    </source>
</evidence>
<evidence type="ECO:0000256" key="11">
    <source>
        <dbReference type="ARBA" id="ARBA00023119"/>
    </source>
</evidence>
<dbReference type="InterPro" id="IPR058762">
    <property type="entry name" value="COLEC12_dom"/>
</dbReference>
<dbReference type="PANTHER" id="PTHR22803">
    <property type="entry name" value="MANNOSE, PHOSPHOLIPASE, LECTIN RECEPTOR RELATED"/>
    <property type="match status" value="1"/>
</dbReference>
<feature type="transmembrane region" description="Helical" evidence="16">
    <location>
        <begin position="50"/>
        <end position="71"/>
    </location>
</feature>
<organism evidence="18 19">
    <name type="scientific">Astyanax mexicanus</name>
    <name type="common">Blind cave fish</name>
    <name type="synonym">Astyanax fasciatus mexicanus</name>
    <dbReference type="NCBI Taxonomy" id="7994"/>
    <lineage>
        <taxon>Eukaryota</taxon>
        <taxon>Metazoa</taxon>
        <taxon>Chordata</taxon>
        <taxon>Craniata</taxon>
        <taxon>Vertebrata</taxon>
        <taxon>Euteleostomi</taxon>
        <taxon>Actinopterygii</taxon>
        <taxon>Neopterygii</taxon>
        <taxon>Teleostei</taxon>
        <taxon>Ostariophysi</taxon>
        <taxon>Characiformes</taxon>
        <taxon>Characoidei</taxon>
        <taxon>Acestrorhamphidae</taxon>
        <taxon>Acestrorhamphinae</taxon>
        <taxon>Astyanax</taxon>
    </lineage>
</organism>
<dbReference type="Pfam" id="PF00059">
    <property type="entry name" value="Lectin_C"/>
    <property type="match status" value="1"/>
</dbReference>
<evidence type="ECO:0000256" key="12">
    <source>
        <dbReference type="ARBA" id="ARBA00023136"/>
    </source>
</evidence>
<comment type="subcellular location">
    <subcellularLocation>
        <location evidence="1">Membrane</location>
        <topology evidence="1">Single-pass type II membrane protein</topology>
    </subcellularLocation>
</comment>
<sequence>MQPHSEDDWSGENSDEFAEEEDVQSFGYKRFGIQEGAQCTKCKSEWALKAAIGLLYVLCILLTIAVAVLGYKVVQRVNDASEGMQNYGGKIVSMELDIKKLDDESGVKLKNTSNELQMFRSGLSALRQKLAAVSDRVSSNAVALQQFRSSSQDVRSLQDYLRSHMDAHTSALRKANATLISASAGLPLLQQNTARLQHELQVHINAQRSLQFGVDGLNLTQMRQDTVTGALQRTMEVAAEAVQSMRSDALTLQRDTQLVSGNEDWLKEKISNLRNDGLNSFSQAKGNADSLDKLSSQLVSISSQILNVSALSDVNAVNLRELLDQQREYGRRISARFDQMEEHLDAAETGVDMVTGNVSYATRMLGGVNGELGDLRSCSDTVGHHSDLLLSLNRSLAEAQAEGNTVRSQQDDLSARLDKEVSSLSIIMEEMKLVDSKHSQLITNFTVLQGPPGPRGPRGEKGLIGAVGPPGQKGEQGNKGEAGEPGSRGEQGIPGPPGLPGFTGNPGSRGSSGPKGPRGSGGRAGPQGSKGEPGTPGLSGRDGLPGPQGAQGMLGVRGPIGPVGDPGLQGTVGPIGPPGPPGLPGPPARKIEVPTIPVALHGKTAVIPTISLPGCPPGWIRFRNSCYFFPSEQLSFDEAQRKCNAMTSSMVIINDNEEQGWLHLKTVGKGFFWLGLTDRQEENVWRWVDGSVPTFTKWRIGQPDNWSHGHEDGEDCAGLVHGGLWNDFFCEDPISAICERAIDS</sequence>
<keyword evidence="6" id="KW-0677">Repeat</keyword>
<dbReference type="GO" id="GO:0030246">
    <property type="term" value="F:carbohydrate binding"/>
    <property type="evidence" value="ECO:0007669"/>
    <property type="project" value="UniProtKB-KW"/>
</dbReference>
<evidence type="ECO:0000313" key="18">
    <source>
        <dbReference type="Ensembl" id="ENSAMXP00005056817.1"/>
    </source>
</evidence>
<dbReference type="InterPro" id="IPR001304">
    <property type="entry name" value="C-type_lectin-like"/>
</dbReference>
<feature type="region of interest" description="Disordered" evidence="15">
    <location>
        <begin position="446"/>
        <end position="558"/>
    </location>
</feature>
<dbReference type="Pfam" id="PF26004">
    <property type="entry name" value="COLEC12"/>
    <property type="match status" value="1"/>
</dbReference>
<dbReference type="SMART" id="SM00034">
    <property type="entry name" value="CLECT"/>
    <property type="match status" value="1"/>
</dbReference>
<feature type="compositionally biased region" description="Gly residues" evidence="15">
    <location>
        <begin position="516"/>
        <end position="525"/>
    </location>
</feature>
<dbReference type="Gene3D" id="3.10.100.10">
    <property type="entry name" value="Mannose-Binding Protein A, subunit A"/>
    <property type="match status" value="1"/>
</dbReference>
<keyword evidence="3 16" id="KW-0812">Transmembrane</keyword>
<evidence type="ECO:0000313" key="19">
    <source>
        <dbReference type="Proteomes" id="UP000694621"/>
    </source>
</evidence>
<evidence type="ECO:0000256" key="13">
    <source>
        <dbReference type="ARBA" id="ARBA00023157"/>
    </source>
</evidence>
<evidence type="ECO:0000256" key="16">
    <source>
        <dbReference type="SAM" id="Phobius"/>
    </source>
</evidence>
<dbReference type="InterPro" id="IPR008160">
    <property type="entry name" value="Collagen"/>
</dbReference>
<evidence type="ECO:0000256" key="14">
    <source>
        <dbReference type="ARBA" id="ARBA00023170"/>
    </source>
</evidence>
<feature type="domain" description="C-type lectin" evidence="17">
    <location>
        <begin position="622"/>
        <end position="739"/>
    </location>
</feature>
<evidence type="ECO:0000259" key="17">
    <source>
        <dbReference type="PROSITE" id="PS50041"/>
    </source>
</evidence>
<dbReference type="InterPro" id="IPR033989">
    <property type="entry name" value="CD209-like_CTLD"/>
</dbReference>
<evidence type="ECO:0000256" key="7">
    <source>
        <dbReference type="ARBA" id="ARBA00022837"/>
    </source>
</evidence>
<keyword evidence="14" id="KW-0675">Receptor</keyword>
<dbReference type="PROSITE" id="PS50041">
    <property type="entry name" value="C_TYPE_LECTIN_2"/>
    <property type="match status" value="1"/>
</dbReference>
<evidence type="ECO:0000256" key="15">
    <source>
        <dbReference type="SAM" id="MobiDB-lite"/>
    </source>
</evidence>
<reference evidence="18" key="1">
    <citation type="submission" date="2025-08" db="UniProtKB">
        <authorList>
            <consortium name="Ensembl"/>
        </authorList>
    </citation>
    <scope>IDENTIFICATION</scope>
</reference>